<dbReference type="PANTHER" id="PTHR35145:SF1">
    <property type="entry name" value="CYTOPLASMIC PROTEIN"/>
    <property type="match status" value="1"/>
</dbReference>
<comment type="caution">
    <text evidence="1">The sequence shown here is derived from an EMBL/GenBank/DDBJ whole genome shotgun (WGS) entry which is preliminary data.</text>
</comment>
<dbReference type="Pfam" id="PF04237">
    <property type="entry name" value="YjbR"/>
    <property type="match status" value="1"/>
</dbReference>
<dbReference type="Gene3D" id="3.90.1150.30">
    <property type="match status" value="1"/>
</dbReference>
<dbReference type="InterPro" id="IPR007351">
    <property type="entry name" value="YjbR"/>
</dbReference>
<dbReference type="RefSeq" id="WP_064104117.1">
    <property type="nucleotide sequence ID" value="NZ_LXSF01000002.1"/>
</dbReference>
<sequence>MKTETLFAEMAERYRAAPDHPFSRFPEYAVFRHSGSRKWFGVYLPVPAEKLGRAPGRTVHLLNVKCRPEHIGAMRAQAGILPAYHMSKEHWLSIELEQANDALIRQLIDDSFRLTQGKAKIRKQAT</sequence>
<reference evidence="2" key="1">
    <citation type="submission" date="2016-05" db="EMBL/GenBank/DDBJ databases">
        <title>Draft genome of Corynebacterium afermentans subsp. afermentans LCDC 88199T.</title>
        <authorList>
            <person name="Bernier A.-M."/>
            <person name="Bernard K."/>
        </authorList>
    </citation>
    <scope>NUCLEOTIDE SEQUENCE [LARGE SCALE GENOMIC DNA]</scope>
    <source>
        <strain evidence="2">NML01-0328</strain>
    </source>
</reference>
<proteinExistence type="predicted"/>
<dbReference type="InterPro" id="IPR038056">
    <property type="entry name" value="YjbR-like_sf"/>
</dbReference>
<organism evidence="1 2">
    <name type="scientific">Eikenella corrodens</name>
    <dbReference type="NCBI Taxonomy" id="539"/>
    <lineage>
        <taxon>Bacteria</taxon>
        <taxon>Pseudomonadati</taxon>
        <taxon>Pseudomonadota</taxon>
        <taxon>Betaproteobacteria</taxon>
        <taxon>Neisseriales</taxon>
        <taxon>Neisseriaceae</taxon>
        <taxon>Eikenella</taxon>
    </lineage>
</organism>
<accession>A0A1A9RFB2</accession>
<dbReference type="EMBL" id="LXSF01000002">
    <property type="protein sequence ID" value="OAM17290.1"/>
    <property type="molecule type" value="Genomic_DNA"/>
</dbReference>
<protein>
    <submittedName>
        <fullName evidence="1">MmcQ protein</fullName>
    </submittedName>
</protein>
<name>A0A1A9RFB2_EIKCO</name>
<dbReference type="Proteomes" id="UP000078003">
    <property type="component" value="Unassembled WGS sequence"/>
</dbReference>
<dbReference type="AlphaFoldDB" id="A0A1A9RFB2"/>
<dbReference type="InterPro" id="IPR058532">
    <property type="entry name" value="YjbR/MT2646/Rv2570-like"/>
</dbReference>
<dbReference type="SUPFAM" id="SSF142906">
    <property type="entry name" value="YjbR-like"/>
    <property type="match status" value="1"/>
</dbReference>
<evidence type="ECO:0000313" key="2">
    <source>
        <dbReference type="Proteomes" id="UP000078003"/>
    </source>
</evidence>
<evidence type="ECO:0000313" key="1">
    <source>
        <dbReference type="EMBL" id="OAM17290.1"/>
    </source>
</evidence>
<gene>
    <name evidence="1" type="ORF">A7P85_02785</name>
</gene>
<dbReference type="PANTHER" id="PTHR35145">
    <property type="entry name" value="CYTOPLASMIC PROTEIN-RELATED"/>
    <property type="match status" value="1"/>
</dbReference>